<evidence type="ECO:0000313" key="8">
    <source>
        <dbReference type="EMBL" id="MBC3536824.1"/>
    </source>
</evidence>
<dbReference type="CDD" id="cd17319">
    <property type="entry name" value="MFS_ExuT_GudP_like"/>
    <property type="match status" value="1"/>
</dbReference>
<feature type="transmembrane region" description="Helical" evidence="6">
    <location>
        <begin position="404"/>
        <end position="423"/>
    </location>
</feature>
<dbReference type="Proteomes" id="UP000606870">
    <property type="component" value="Unassembled WGS sequence"/>
</dbReference>
<dbReference type="EMBL" id="JACOGK010000015">
    <property type="protein sequence ID" value="MBC3536824.1"/>
    <property type="molecule type" value="Genomic_DNA"/>
</dbReference>
<evidence type="ECO:0000256" key="5">
    <source>
        <dbReference type="ARBA" id="ARBA00023136"/>
    </source>
</evidence>
<evidence type="ECO:0000256" key="4">
    <source>
        <dbReference type="ARBA" id="ARBA00022989"/>
    </source>
</evidence>
<dbReference type="Pfam" id="PF07690">
    <property type="entry name" value="MFS_1"/>
    <property type="match status" value="1"/>
</dbReference>
<feature type="transmembrane region" description="Helical" evidence="6">
    <location>
        <begin position="338"/>
        <end position="358"/>
    </location>
</feature>
<dbReference type="PANTHER" id="PTHR43791:SF36">
    <property type="entry name" value="TRANSPORTER, PUTATIVE (AFU_ORTHOLOGUE AFUA_6G08340)-RELATED"/>
    <property type="match status" value="1"/>
</dbReference>
<dbReference type="Gene3D" id="1.20.1250.20">
    <property type="entry name" value="MFS general substrate transporter like domains"/>
    <property type="match status" value="2"/>
</dbReference>
<accession>A0ABR6VHY1</accession>
<keyword evidence="3 6" id="KW-0812">Transmembrane</keyword>
<feature type="transmembrane region" description="Helical" evidence="6">
    <location>
        <begin position="284"/>
        <end position="302"/>
    </location>
</feature>
<dbReference type="InterPro" id="IPR011701">
    <property type="entry name" value="MFS"/>
</dbReference>
<gene>
    <name evidence="8" type="ORF">H8J70_06140</name>
</gene>
<dbReference type="PROSITE" id="PS50850">
    <property type="entry name" value="MFS"/>
    <property type="match status" value="1"/>
</dbReference>
<feature type="transmembrane region" description="Helical" evidence="6">
    <location>
        <begin position="370"/>
        <end position="392"/>
    </location>
</feature>
<evidence type="ECO:0000256" key="3">
    <source>
        <dbReference type="ARBA" id="ARBA00022692"/>
    </source>
</evidence>
<evidence type="ECO:0000313" key="9">
    <source>
        <dbReference type="Proteomes" id="UP000606870"/>
    </source>
</evidence>
<keyword evidence="9" id="KW-1185">Reference proteome</keyword>
<comment type="subcellular location">
    <subcellularLocation>
        <location evidence="1">Cell membrane</location>
        <topology evidence="1">Multi-pass membrane protein</topology>
    </subcellularLocation>
</comment>
<dbReference type="InterPro" id="IPR036259">
    <property type="entry name" value="MFS_trans_sf"/>
</dbReference>
<comment type="caution">
    <text evidence="8">The sequence shown here is derived from an EMBL/GenBank/DDBJ whole genome shotgun (WGS) entry which is preliminary data.</text>
</comment>
<evidence type="ECO:0000256" key="6">
    <source>
        <dbReference type="SAM" id="Phobius"/>
    </source>
</evidence>
<keyword evidence="4 6" id="KW-1133">Transmembrane helix</keyword>
<sequence length="441" mass="48114">MSNELAIEKSCMSKCSWRLLPYLLFMFVLCYIDRTNLGFAGLQMSPELGLTASTFGFGAGLFFIGYFIFEVPSNLCLAKFGARRWIARIMVTWGAVAALMCLINGTTSFLVMRFLLGASEAGFYPGVIYFIGEWFPNKYRAGALSRFNLAQPVALIFGSLLSGFLISALDGVMGYSGWRWLFLVEGIPTVFFGIVTLYYLTDKPADAQWLTEEERTWLMNRLATEAAAIKGANEDYTIGKALTHPAVLALGIAYFLAICEGVYGINMWIPQMLKQWSGMTPVEIGFIGALPFVTAFCCILLLGWSSQKHQERKWHLTFALMVGAIALCSSLFVTGTIPTMICVCLGCGGMFSAIPLFWTIPAQFLTGTAAATGIAVINSIGNLGGFFGPTAVGMVRDATGEFQYGLLLIGVSVFIGAVICHVLNNIYGKKVDYSAIENEAK</sequence>
<dbReference type="InterPro" id="IPR020846">
    <property type="entry name" value="MFS_dom"/>
</dbReference>
<organism evidence="8 9">
    <name type="scientific">Megasphaera hominis</name>
    <dbReference type="NCBI Taxonomy" id="159836"/>
    <lineage>
        <taxon>Bacteria</taxon>
        <taxon>Bacillati</taxon>
        <taxon>Bacillota</taxon>
        <taxon>Negativicutes</taxon>
        <taxon>Veillonellales</taxon>
        <taxon>Veillonellaceae</taxon>
        <taxon>Megasphaera</taxon>
    </lineage>
</organism>
<feature type="domain" description="Major facilitator superfamily (MFS) profile" evidence="7">
    <location>
        <begin position="19"/>
        <end position="428"/>
    </location>
</feature>
<feature type="transmembrane region" description="Helical" evidence="6">
    <location>
        <begin position="121"/>
        <end position="137"/>
    </location>
</feature>
<evidence type="ECO:0000256" key="1">
    <source>
        <dbReference type="ARBA" id="ARBA00004651"/>
    </source>
</evidence>
<feature type="transmembrane region" description="Helical" evidence="6">
    <location>
        <begin position="314"/>
        <end position="332"/>
    </location>
</feature>
<keyword evidence="2" id="KW-0813">Transport</keyword>
<name>A0ABR6VHY1_9FIRM</name>
<dbReference type="SUPFAM" id="SSF103473">
    <property type="entry name" value="MFS general substrate transporter"/>
    <property type="match status" value="1"/>
</dbReference>
<feature type="transmembrane region" description="Helical" evidence="6">
    <location>
        <begin position="180"/>
        <end position="200"/>
    </location>
</feature>
<feature type="transmembrane region" description="Helical" evidence="6">
    <location>
        <begin position="20"/>
        <end position="42"/>
    </location>
</feature>
<proteinExistence type="predicted"/>
<dbReference type="PANTHER" id="PTHR43791">
    <property type="entry name" value="PERMEASE-RELATED"/>
    <property type="match status" value="1"/>
</dbReference>
<feature type="transmembrane region" description="Helical" evidence="6">
    <location>
        <begin position="90"/>
        <end position="115"/>
    </location>
</feature>
<keyword evidence="5 6" id="KW-0472">Membrane</keyword>
<feature type="transmembrane region" description="Helical" evidence="6">
    <location>
        <begin position="48"/>
        <end position="69"/>
    </location>
</feature>
<reference evidence="8 9" key="1">
    <citation type="submission" date="2020-08" db="EMBL/GenBank/DDBJ databases">
        <authorList>
            <person name="Liu C."/>
            <person name="Sun Q."/>
        </authorList>
    </citation>
    <scope>NUCLEOTIDE SEQUENCE [LARGE SCALE GENOMIC DNA]</scope>
    <source>
        <strain evidence="8 9">NSJ-59</strain>
    </source>
</reference>
<protein>
    <submittedName>
        <fullName evidence="8">MFS transporter</fullName>
    </submittedName>
</protein>
<feature type="transmembrane region" description="Helical" evidence="6">
    <location>
        <begin position="246"/>
        <end position="269"/>
    </location>
</feature>
<feature type="transmembrane region" description="Helical" evidence="6">
    <location>
        <begin position="149"/>
        <end position="168"/>
    </location>
</feature>
<evidence type="ECO:0000259" key="7">
    <source>
        <dbReference type="PROSITE" id="PS50850"/>
    </source>
</evidence>
<dbReference type="RefSeq" id="WP_186502981.1">
    <property type="nucleotide sequence ID" value="NZ_JACOGK010000015.1"/>
</dbReference>
<evidence type="ECO:0000256" key="2">
    <source>
        <dbReference type="ARBA" id="ARBA00022448"/>
    </source>
</evidence>